<accession>A0A6A6IV12</accession>
<dbReference type="OrthoDB" id="2019015at2759"/>
<protein>
    <submittedName>
        <fullName evidence="1">Uncharacterized protein</fullName>
    </submittedName>
</protein>
<gene>
    <name evidence="1" type="ORF">BU26DRAFT_559100</name>
</gene>
<dbReference type="Proteomes" id="UP000800094">
    <property type="component" value="Unassembled WGS sequence"/>
</dbReference>
<dbReference type="RefSeq" id="XP_033689409.1">
    <property type="nucleotide sequence ID" value="XM_033832657.1"/>
</dbReference>
<organism evidence="1 2">
    <name type="scientific">Trematosphaeria pertusa</name>
    <dbReference type="NCBI Taxonomy" id="390896"/>
    <lineage>
        <taxon>Eukaryota</taxon>
        <taxon>Fungi</taxon>
        <taxon>Dikarya</taxon>
        <taxon>Ascomycota</taxon>
        <taxon>Pezizomycotina</taxon>
        <taxon>Dothideomycetes</taxon>
        <taxon>Pleosporomycetidae</taxon>
        <taxon>Pleosporales</taxon>
        <taxon>Massarineae</taxon>
        <taxon>Trematosphaeriaceae</taxon>
        <taxon>Trematosphaeria</taxon>
    </lineage>
</organism>
<name>A0A6A6IV12_9PLEO</name>
<evidence type="ECO:0000313" key="2">
    <source>
        <dbReference type="Proteomes" id="UP000800094"/>
    </source>
</evidence>
<reference evidence="1" key="1">
    <citation type="journal article" date="2020" name="Stud. Mycol.">
        <title>101 Dothideomycetes genomes: a test case for predicting lifestyles and emergence of pathogens.</title>
        <authorList>
            <person name="Haridas S."/>
            <person name="Albert R."/>
            <person name="Binder M."/>
            <person name="Bloem J."/>
            <person name="Labutti K."/>
            <person name="Salamov A."/>
            <person name="Andreopoulos B."/>
            <person name="Baker S."/>
            <person name="Barry K."/>
            <person name="Bills G."/>
            <person name="Bluhm B."/>
            <person name="Cannon C."/>
            <person name="Castanera R."/>
            <person name="Culley D."/>
            <person name="Daum C."/>
            <person name="Ezra D."/>
            <person name="Gonzalez J."/>
            <person name="Henrissat B."/>
            <person name="Kuo A."/>
            <person name="Liang C."/>
            <person name="Lipzen A."/>
            <person name="Lutzoni F."/>
            <person name="Magnuson J."/>
            <person name="Mondo S."/>
            <person name="Nolan M."/>
            <person name="Ohm R."/>
            <person name="Pangilinan J."/>
            <person name="Park H.-J."/>
            <person name="Ramirez L."/>
            <person name="Alfaro M."/>
            <person name="Sun H."/>
            <person name="Tritt A."/>
            <person name="Yoshinaga Y."/>
            <person name="Zwiers L.-H."/>
            <person name="Turgeon B."/>
            <person name="Goodwin S."/>
            <person name="Spatafora J."/>
            <person name="Crous P."/>
            <person name="Grigoriev I."/>
        </authorList>
    </citation>
    <scope>NUCLEOTIDE SEQUENCE</scope>
    <source>
        <strain evidence="1">CBS 122368</strain>
    </source>
</reference>
<dbReference type="AlphaFoldDB" id="A0A6A6IV12"/>
<proteinExistence type="predicted"/>
<dbReference type="EMBL" id="ML987190">
    <property type="protein sequence ID" value="KAF2254405.1"/>
    <property type="molecule type" value="Genomic_DNA"/>
</dbReference>
<evidence type="ECO:0000313" key="1">
    <source>
        <dbReference type="EMBL" id="KAF2254405.1"/>
    </source>
</evidence>
<dbReference type="GeneID" id="54585987"/>
<sequence>MSGIAAAVDLGATYPEDLERDKFAFLSFRLYYLLAYGRWHRRKAKKEGDGGMSGISGYMSLDVPVTVLRYQYLRRS</sequence>
<keyword evidence="2" id="KW-1185">Reference proteome</keyword>